<dbReference type="InterPro" id="IPR013783">
    <property type="entry name" value="Ig-like_fold"/>
</dbReference>
<feature type="coiled-coil region" evidence="1">
    <location>
        <begin position="313"/>
        <end position="340"/>
    </location>
</feature>
<feature type="region of interest" description="Disordered" evidence="2">
    <location>
        <begin position="40"/>
        <end position="93"/>
    </location>
</feature>
<feature type="domain" description="AMP-activated protein kinase glycogen-binding" evidence="3">
    <location>
        <begin position="340"/>
        <end position="416"/>
    </location>
</feature>
<dbReference type="Proteomes" id="UP000250235">
    <property type="component" value="Unassembled WGS sequence"/>
</dbReference>
<dbReference type="SUPFAM" id="SSF81296">
    <property type="entry name" value="E set domains"/>
    <property type="match status" value="1"/>
</dbReference>
<dbReference type="OrthoDB" id="879056at2759"/>
<name>A0A2Z7DH85_9LAMI</name>
<reference evidence="4 5" key="1">
    <citation type="journal article" date="2015" name="Proc. Natl. Acad. Sci. U.S.A.">
        <title>The resurrection genome of Boea hygrometrica: A blueprint for survival of dehydration.</title>
        <authorList>
            <person name="Xiao L."/>
            <person name="Yang G."/>
            <person name="Zhang L."/>
            <person name="Yang X."/>
            <person name="Zhao S."/>
            <person name="Ji Z."/>
            <person name="Zhou Q."/>
            <person name="Hu M."/>
            <person name="Wang Y."/>
            <person name="Chen M."/>
            <person name="Xu Y."/>
            <person name="Jin H."/>
            <person name="Xiao X."/>
            <person name="Hu G."/>
            <person name="Bao F."/>
            <person name="Hu Y."/>
            <person name="Wan P."/>
            <person name="Li L."/>
            <person name="Deng X."/>
            <person name="Kuang T."/>
            <person name="Xiang C."/>
            <person name="Zhu J.K."/>
            <person name="Oliver M.J."/>
            <person name="He Y."/>
        </authorList>
    </citation>
    <scope>NUCLEOTIDE SEQUENCE [LARGE SCALE GENOMIC DNA]</scope>
    <source>
        <strain evidence="5">cv. XS01</strain>
    </source>
</reference>
<organism evidence="4 5">
    <name type="scientific">Dorcoceras hygrometricum</name>
    <dbReference type="NCBI Taxonomy" id="472368"/>
    <lineage>
        <taxon>Eukaryota</taxon>
        <taxon>Viridiplantae</taxon>
        <taxon>Streptophyta</taxon>
        <taxon>Embryophyta</taxon>
        <taxon>Tracheophyta</taxon>
        <taxon>Spermatophyta</taxon>
        <taxon>Magnoliopsida</taxon>
        <taxon>eudicotyledons</taxon>
        <taxon>Gunneridae</taxon>
        <taxon>Pentapetalae</taxon>
        <taxon>asterids</taxon>
        <taxon>lamiids</taxon>
        <taxon>Lamiales</taxon>
        <taxon>Gesneriaceae</taxon>
        <taxon>Didymocarpoideae</taxon>
        <taxon>Trichosporeae</taxon>
        <taxon>Loxocarpinae</taxon>
        <taxon>Dorcoceras</taxon>
    </lineage>
</organism>
<dbReference type="CDD" id="cd02859">
    <property type="entry name" value="E_set_AMPKbeta_like_N"/>
    <property type="match status" value="1"/>
</dbReference>
<sequence length="417" mass="47539">MDLVESIQKKGGWYTLGWDEENAEEKVDFDIGEFQRRVQRPVESVSLGEEDEFSWSRDDKEDDFSSGSDSNSESLNSTQLASSSPSGRSLEMSADADTGIEGILNRLEKQRFSNFRVDLEQFGYGSHAPSKDEADDNHFGTSFDVARVDNGENYRHPTGLRHQGILHEPDDKMGSKFEPETWRSWSNQRAGFHYSEFEAAEISFENNLMEHDRESCRDRTAINGEAWGGSEDINLNHIKSRIQHLQLELSTALLSLRSKREESITDEVVSAGDFQKLSDEQEFQENEFMGAQERLRSIRAKMAILEGKMAMAMTNAQKIVEKKQERINRAHKALQLLRETCIVWHNSASEVLLTGSFDGWTTQRIMEKSETGIFSVSLMLYPGRYEIKFIVDGIWKVDPLRPIVNNGGYQNNLLIVT</sequence>
<dbReference type="GO" id="GO:0009507">
    <property type="term" value="C:chloroplast"/>
    <property type="evidence" value="ECO:0007669"/>
    <property type="project" value="UniProtKB-ARBA"/>
</dbReference>
<dbReference type="EMBL" id="KQ986334">
    <property type="protein sequence ID" value="KZV58783.1"/>
    <property type="molecule type" value="Genomic_DNA"/>
</dbReference>
<evidence type="ECO:0000259" key="3">
    <source>
        <dbReference type="Pfam" id="PF16561"/>
    </source>
</evidence>
<evidence type="ECO:0000313" key="5">
    <source>
        <dbReference type="Proteomes" id="UP000250235"/>
    </source>
</evidence>
<feature type="compositionally biased region" description="Low complexity" evidence="2">
    <location>
        <begin position="65"/>
        <end position="77"/>
    </location>
</feature>
<proteinExistence type="predicted"/>
<keyword evidence="1" id="KW-0175">Coiled coil</keyword>
<dbReference type="PANTHER" id="PTHR47434:SF1">
    <property type="entry name" value="PROTEIN PTST HOMOLOG 2, CHLOROPLASTIC"/>
    <property type="match status" value="1"/>
</dbReference>
<feature type="compositionally biased region" description="Polar residues" evidence="2">
    <location>
        <begin position="78"/>
        <end position="87"/>
    </location>
</feature>
<dbReference type="InterPro" id="IPR032640">
    <property type="entry name" value="AMPK1_CBM"/>
</dbReference>
<dbReference type="InterPro" id="IPR014756">
    <property type="entry name" value="Ig_E-set"/>
</dbReference>
<dbReference type="PANTHER" id="PTHR47434">
    <property type="entry name" value="PROTEIN PTST HOMOLOG 3, CHLOROPLASTIC"/>
    <property type="match status" value="1"/>
</dbReference>
<accession>A0A2Z7DH85</accession>
<keyword evidence="5" id="KW-1185">Reference proteome</keyword>
<dbReference type="Pfam" id="PF16561">
    <property type="entry name" value="AMPK1_CBM"/>
    <property type="match status" value="1"/>
</dbReference>
<protein>
    <recommendedName>
        <fullName evidence="3">AMP-activated protein kinase glycogen-binding domain-containing protein</fullName>
    </recommendedName>
</protein>
<evidence type="ECO:0000256" key="1">
    <source>
        <dbReference type="SAM" id="Coils"/>
    </source>
</evidence>
<gene>
    <name evidence="4" type="ORF">F511_24697</name>
</gene>
<dbReference type="AlphaFoldDB" id="A0A2Z7DH85"/>
<dbReference type="Gene3D" id="2.60.40.10">
    <property type="entry name" value="Immunoglobulins"/>
    <property type="match status" value="1"/>
</dbReference>
<evidence type="ECO:0000313" key="4">
    <source>
        <dbReference type="EMBL" id="KZV58783.1"/>
    </source>
</evidence>
<evidence type="ECO:0000256" key="2">
    <source>
        <dbReference type="SAM" id="MobiDB-lite"/>
    </source>
</evidence>